<accession>A0A0M3IPW5</accession>
<reference evidence="2" key="1">
    <citation type="submission" date="2017-02" db="UniProtKB">
        <authorList>
            <consortium name="WormBaseParasite"/>
        </authorList>
    </citation>
    <scope>IDENTIFICATION</scope>
</reference>
<evidence type="ECO:0000313" key="2">
    <source>
        <dbReference type="WBParaSite" id="ALUE_0002079301-mRNA-1"/>
    </source>
</evidence>
<protein>
    <submittedName>
        <fullName evidence="2">Methyltransf_11 domain-containing protein</fullName>
    </submittedName>
</protein>
<dbReference type="WBParaSite" id="ALUE_0002079301-mRNA-1">
    <property type="protein sequence ID" value="ALUE_0002079301-mRNA-1"/>
    <property type="gene ID" value="ALUE_0002079301"/>
</dbReference>
<proteinExistence type="predicted"/>
<dbReference type="AlphaFoldDB" id="A0A0M3IPW5"/>
<evidence type="ECO:0000313" key="1">
    <source>
        <dbReference type="Proteomes" id="UP000036681"/>
    </source>
</evidence>
<dbReference type="Pfam" id="PF03269">
    <property type="entry name" value="DUF268"/>
    <property type="match status" value="1"/>
</dbReference>
<sequence>MRANFTNSLCYFRYHEAFDFVVSYSSIEHSGLGRFGDPLGESLR</sequence>
<dbReference type="Proteomes" id="UP000036681">
    <property type="component" value="Unplaced"/>
</dbReference>
<keyword evidence="1" id="KW-1185">Reference proteome</keyword>
<name>A0A0M3IPW5_ASCLU</name>
<organism evidence="1 2">
    <name type="scientific">Ascaris lumbricoides</name>
    <name type="common">Giant roundworm</name>
    <dbReference type="NCBI Taxonomy" id="6252"/>
    <lineage>
        <taxon>Eukaryota</taxon>
        <taxon>Metazoa</taxon>
        <taxon>Ecdysozoa</taxon>
        <taxon>Nematoda</taxon>
        <taxon>Chromadorea</taxon>
        <taxon>Rhabditida</taxon>
        <taxon>Spirurina</taxon>
        <taxon>Ascaridomorpha</taxon>
        <taxon>Ascaridoidea</taxon>
        <taxon>Ascarididae</taxon>
        <taxon>Ascaris</taxon>
    </lineage>
</organism>
<dbReference type="InterPro" id="IPR004951">
    <property type="entry name" value="DUF268_CAE_spp"/>
</dbReference>